<keyword evidence="6" id="KW-0539">Nucleus</keyword>
<evidence type="ECO:0000313" key="10">
    <source>
        <dbReference type="Proteomes" id="UP000685013"/>
    </source>
</evidence>
<evidence type="ECO:0000259" key="8">
    <source>
        <dbReference type="Pfam" id="PF02270"/>
    </source>
</evidence>
<dbReference type="InterPro" id="IPR040450">
    <property type="entry name" value="TFIIF_beta_HTH"/>
</dbReference>
<gene>
    <name evidence="9" type="primary">TfIIFbeta</name>
    <name evidence="9" type="ORF">SDJN03_07559</name>
</gene>
<feature type="domain" description="TFIIF beta subunit HTH" evidence="8">
    <location>
        <begin position="204"/>
        <end position="267"/>
    </location>
</feature>
<accession>A0AAV6NT76</accession>
<sequence>MDGDDKPIDRGSSRKLHSNSSTVAGTDFLETNKADRAMWLLKCPQVVTRALSNSPDDPSRPVAKVIVSVDPMQSNDDDDSSSTEFTMELADTDSGKALRAYSLNMSTDFIPMSVFSESAQGKFTVEGKILNKFDMKPHDQNLDSYGKLCRERTHKSMTKSRQIQVIDHVTGGHMRPMPGMDVLSFGAAEKKKVVSKGSENKRLRKERGELEKIIFRLFERQPYWTSKQLIQETDQPEQYMKEILKDLCVYNNKGVHQGTYELKPEYKETCEETKPRTPTKACVLHGVVSSLSLSLRSVLQQKQKSKIESISLFYSISAFTYLLSLLRSSPLPLSLSLIFRLLKVEMDNFLGGFTEDIQRCPFLRNINEPTHFSFSSSMAFPMPVRGAKGPIFEDGPNFDMAFRLFHGRDGVVPLSGRSMHPESVELKPAPSQFNPLAAKAATISLSSFGPGGPFSFDSFSDKWQNQKKKFESSKKESSSKGGNSHEAVSNEWLQMGNCPIAKSYRAVSNVIPLVAKALQPPPGMKFRCPPAVVAARAALAKTAFAKNLRPQPLPAKVLAIGLLGMAANVPLGIWREHTEKFSPSWFAAVHAAVPFIAMLRKSILMPKSAMAFTIAASVLGQVIGSRAERFRLKAVASEKLTLQDSISKSTPFPVVTVKNGHCGDIESWNPVTTLQVAGPPSPTNIPC</sequence>
<feature type="compositionally biased region" description="Basic and acidic residues" evidence="7">
    <location>
        <begin position="1"/>
        <end position="12"/>
    </location>
</feature>
<feature type="non-terminal residue" evidence="9">
    <location>
        <position position="1"/>
    </location>
</feature>
<keyword evidence="3" id="KW-0805">Transcription regulation</keyword>
<feature type="region of interest" description="Disordered" evidence="7">
    <location>
        <begin position="467"/>
        <end position="486"/>
    </location>
</feature>
<dbReference type="Pfam" id="PF02270">
    <property type="entry name" value="TFIIF_beta"/>
    <property type="match status" value="1"/>
</dbReference>
<dbReference type="EMBL" id="JAGKQH010000004">
    <property type="protein sequence ID" value="KAG6602326.1"/>
    <property type="molecule type" value="Genomic_DNA"/>
</dbReference>
<keyword evidence="4" id="KW-0238">DNA-binding</keyword>
<keyword evidence="5" id="KW-0804">Transcription</keyword>
<proteinExistence type="inferred from homology"/>
<dbReference type="GO" id="GO:0003677">
    <property type="term" value="F:DNA binding"/>
    <property type="evidence" value="ECO:0007669"/>
    <property type="project" value="UniProtKB-KW"/>
</dbReference>
<evidence type="ECO:0000256" key="1">
    <source>
        <dbReference type="ARBA" id="ARBA00004123"/>
    </source>
</evidence>
<feature type="compositionally biased region" description="Basic and acidic residues" evidence="7">
    <location>
        <begin position="468"/>
        <end position="478"/>
    </location>
</feature>
<name>A0AAV6NT76_9ROSI</name>
<organism evidence="9 10">
    <name type="scientific">Cucurbita argyrosperma subsp. sororia</name>
    <dbReference type="NCBI Taxonomy" id="37648"/>
    <lineage>
        <taxon>Eukaryota</taxon>
        <taxon>Viridiplantae</taxon>
        <taxon>Streptophyta</taxon>
        <taxon>Embryophyta</taxon>
        <taxon>Tracheophyta</taxon>
        <taxon>Spermatophyta</taxon>
        <taxon>Magnoliopsida</taxon>
        <taxon>eudicotyledons</taxon>
        <taxon>Gunneridae</taxon>
        <taxon>Pentapetalae</taxon>
        <taxon>rosids</taxon>
        <taxon>fabids</taxon>
        <taxon>Cucurbitales</taxon>
        <taxon>Cucurbitaceae</taxon>
        <taxon>Cucurbiteae</taxon>
        <taxon>Cucurbita</taxon>
    </lineage>
</organism>
<dbReference type="GO" id="GO:0006367">
    <property type="term" value="P:transcription initiation at RNA polymerase II promoter"/>
    <property type="evidence" value="ECO:0007669"/>
    <property type="project" value="UniProtKB-ARBA"/>
</dbReference>
<evidence type="ECO:0000256" key="5">
    <source>
        <dbReference type="ARBA" id="ARBA00023163"/>
    </source>
</evidence>
<dbReference type="AlphaFoldDB" id="A0AAV6NT76"/>
<evidence type="ECO:0000313" key="9">
    <source>
        <dbReference type="EMBL" id="KAG6602326.1"/>
    </source>
</evidence>
<evidence type="ECO:0000256" key="4">
    <source>
        <dbReference type="ARBA" id="ARBA00023125"/>
    </source>
</evidence>
<comment type="caution">
    <text evidence="9">The sequence shown here is derived from an EMBL/GenBank/DDBJ whole genome shotgun (WGS) entry which is preliminary data.</text>
</comment>
<keyword evidence="10" id="KW-1185">Reference proteome</keyword>
<dbReference type="GO" id="GO:0009507">
    <property type="term" value="C:chloroplast"/>
    <property type="evidence" value="ECO:0007669"/>
    <property type="project" value="TreeGrafter"/>
</dbReference>
<dbReference type="PANTHER" id="PTHR31033">
    <property type="entry name" value="PROTEIN, PUTATIVE-RELATED"/>
    <property type="match status" value="1"/>
</dbReference>
<evidence type="ECO:0000256" key="2">
    <source>
        <dbReference type="ARBA" id="ARBA00009543"/>
    </source>
</evidence>
<evidence type="ECO:0000256" key="3">
    <source>
        <dbReference type="ARBA" id="ARBA00023015"/>
    </source>
</evidence>
<dbReference type="GO" id="GO:0005634">
    <property type="term" value="C:nucleus"/>
    <property type="evidence" value="ECO:0007669"/>
    <property type="project" value="UniProtKB-SubCell"/>
</dbReference>
<dbReference type="Proteomes" id="UP000685013">
    <property type="component" value="Chromosome 4"/>
</dbReference>
<protein>
    <submittedName>
        <fullName evidence="9">General transcription factor IIF subunit 2</fullName>
    </submittedName>
</protein>
<dbReference type="PANTHER" id="PTHR31033:SF21">
    <property type="entry name" value="TRANSMEMBRANE PROTEIN"/>
    <property type="match status" value="1"/>
</dbReference>
<feature type="region of interest" description="Disordered" evidence="7">
    <location>
        <begin position="1"/>
        <end position="20"/>
    </location>
</feature>
<comment type="subcellular location">
    <subcellularLocation>
        <location evidence="1">Nucleus</location>
    </subcellularLocation>
</comment>
<dbReference type="FunFam" id="1.10.10.10:FF:000035">
    <property type="entry name" value="General transcription factor IIF subunit 2"/>
    <property type="match status" value="1"/>
</dbReference>
<reference evidence="9 10" key="1">
    <citation type="journal article" date="2021" name="Hortic Res">
        <title>The domestication of Cucurbita argyrosperma as revealed by the genome of its wild relative.</title>
        <authorList>
            <person name="Barrera-Redondo J."/>
            <person name="Sanchez-de la Vega G."/>
            <person name="Aguirre-Liguori J.A."/>
            <person name="Castellanos-Morales G."/>
            <person name="Gutierrez-Guerrero Y.T."/>
            <person name="Aguirre-Dugua X."/>
            <person name="Aguirre-Planter E."/>
            <person name="Tenaillon M.I."/>
            <person name="Lira-Saade R."/>
            <person name="Eguiarte L.E."/>
        </authorList>
    </citation>
    <scope>NUCLEOTIDE SEQUENCE [LARGE SCALE GENOMIC DNA]</scope>
    <source>
        <strain evidence="9">JBR-2021</strain>
    </source>
</reference>
<evidence type="ECO:0000256" key="6">
    <source>
        <dbReference type="ARBA" id="ARBA00023242"/>
    </source>
</evidence>
<comment type="similarity">
    <text evidence="2">Belongs to the TFIIF beta subunit family.</text>
</comment>
<dbReference type="CDD" id="cd07980">
    <property type="entry name" value="TFIIF_beta"/>
    <property type="match status" value="1"/>
</dbReference>
<evidence type="ECO:0000256" key="7">
    <source>
        <dbReference type="SAM" id="MobiDB-lite"/>
    </source>
</evidence>